<name>A0A023X5W4_RUBRA</name>
<keyword evidence="5" id="KW-0812">Transmembrane</keyword>
<protein>
    <submittedName>
        <fullName evidence="7 8">Signal peptide peptidase SppA</fullName>
    </submittedName>
</protein>
<keyword evidence="4" id="KW-0720">Serine protease</keyword>
<dbReference type="CDD" id="cd07023">
    <property type="entry name" value="S49_Sppa_N_C"/>
    <property type="match status" value="1"/>
</dbReference>
<reference evidence="8" key="2">
    <citation type="submission" date="2023-11" db="EMBL/GenBank/DDBJ databases">
        <title>MicrobeMod: A computational toolkit for identifying prokaryotic methylation and restriction-modification with nanopore sequencing.</title>
        <authorList>
            <person name="Crits-Christoph A."/>
            <person name="Kang S.C."/>
            <person name="Lee H."/>
            <person name="Ostrov N."/>
        </authorList>
    </citation>
    <scope>NUCLEOTIDE SEQUENCE</scope>
    <source>
        <strain evidence="8">ATCC 51242</strain>
    </source>
</reference>
<feature type="transmembrane region" description="Helical" evidence="5">
    <location>
        <begin position="21"/>
        <end position="48"/>
    </location>
</feature>
<dbReference type="PANTHER" id="PTHR42987">
    <property type="entry name" value="PEPTIDASE S49"/>
    <property type="match status" value="1"/>
</dbReference>
<dbReference type="eggNOG" id="COG0616">
    <property type="taxonomic scope" value="Bacteria"/>
</dbReference>
<evidence type="ECO:0000256" key="2">
    <source>
        <dbReference type="ARBA" id="ARBA00022670"/>
    </source>
</evidence>
<dbReference type="HOGENOM" id="CLU_046540_0_1_11"/>
<dbReference type="EMBL" id="JAWXXX010000001">
    <property type="protein sequence ID" value="MDX5894857.1"/>
    <property type="molecule type" value="Genomic_DNA"/>
</dbReference>
<evidence type="ECO:0000259" key="6">
    <source>
        <dbReference type="Pfam" id="PF01343"/>
    </source>
</evidence>
<dbReference type="PANTHER" id="PTHR42987:SF7">
    <property type="entry name" value="SIGNAL PEPTIDE PEPTIDASE SPPA-RELATED"/>
    <property type="match status" value="1"/>
</dbReference>
<dbReference type="InterPro" id="IPR047272">
    <property type="entry name" value="S49_SppA_C"/>
</dbReference>
<dbReference type="KEGG" id="rrd:RradSPS_2171"/>
<evidence type="ECO:0000313" key="8">
    <source>
        <dbReference type="EMBL" id="MDX5894857.1"/>
    </source>
</evidence>
<accession>A0A023X5W4</accession>
<sequence>MTEQATEGPPPQSSPRRRRRWPWVVGIAAAVIVLLFIVATAIIVALAVGRGGGFTSPGGFQEEYVSGSGTDRVAVIPVDGTILSDNSSPEDTLPTTTPRGLQAALDQAESDASVGAVVLRVNSPGGGVTPSAEMHRSLLEFREDSEKPVVVSMADTAASGGYYISTAADAIVAEETTLTGSLGVYLGLLEISEAADDLGVEQNYIRSGEFKTMGDPFRELTPEEEEIFQSIVDEDYQEFVNVISEGRDLPEDRVREIADGRVYSGLQALDLDLVDELGGLDRAVEVAAGQADLADDPTVVRYVQEPGLGSLLFARFLPDPPQAAQVLEASGIQFNGTPQYLYVPGATGSGNAVSSAR</sequence>
<keyword evidence="9" id="KW-1185">Reference proteome</keyword>
<evidence type="ECO:0000256" key="1">
    <source>
        <dbReference type="ARBA" id="ARBA00008683"/>
    </source>
</evidence>
<evidence type="ECO:0000313" key="7">
    <source>
        <dbReference type="EMBL" id="AHY47454.1"/>
    </source>
</evidence>
<evidence type="ECO:0000256" key="5">
    <source>
        <dbReference type="SAM" id="Phobius"/>
    </source>
</evidence>
<dbReference type="InterPro" id="IPR002142">
    <property type="entry name" value="Peptidase_S49"/>
</dbReference>
<dbReference type="Proteomes" id="UP001281130">
    <property type="component" value="Unassembled WGS sequence"/>
</dbReference>
<dbReference type="NCBIfam" id="TIGR00706">
    <property type="entry name" value="SppA_dom"/>
    <property type="match status" value="1"/>
</dbReference>
<evidence type="ECO:0000313" key="9">
    <source>
        <dbReference type="Proteomes" id="UP000025229"/>
    </source>
</evidence>
<dbReference type="SUPFAM" id="SSF52096">
    <property type="entry name" value="ClpP/crotonase"/>
    <property type="match status" value="1"/>
</dbReference>
<dbReference type="OrthoDB" id="9764363at2"/>
<keyword evidence="3" id="KW-0378">Hydrolase</keyword>
<keyword evidence="2" id="KW-0645">Protease</keyword>
<evidence type="ECO:0000256" key="4">
    <source>
        <dbReference type="ARBA" id="ARBA00022825"/>
    </source>
</evidence>
<evidence type="ECO:0000256" key="3">
    <source>
        <dbReference type="ARBA" id="ARBA00022801"/>
    </source>
</evidence>
<dbReference type="GO" id="GO:0008236">
    <property type="term" value="F:serine-type peptidase activity"/>
    <property type="evidence" value="ECO:0007669"/>
    <property type="project" value="UniProtKB-KW"/>
</dbReference>
<keyword evidence="5" id="KW-0472">Membrane</keyword>
<dbReference type="InterPro" id="IPR029045">
    <property type="entry name" value="ClpP/crotonase-like_dom_sf"/>
</dbReference>
<keyword evidence="5" id="KW-1133">Transmembrane helix</keyword>
<comment type="similarity">
    <text evidence="1">Belongs to the peptidase S49 family.</text>
</comment>
<dbReference type="RefSeq" id="WP_051589715.1">
    <property type="nucleotide sequence ID" value="NZ_CP007514.1"/>
</dbReference>
<organism evidence="7 9">
    <name type="scientific">Rubrobacter radiotolerans</name>
    <name type="common">Arthrobacter radiotolerans</name>
    <dbReference type="NCBI Taxonomy" id="42256"/>
    <lineage>
        <taxon>Bacteria</taxon>
        <taxon>Bacillati</taxon>
        <taxon>Actinomycetota</taxon>
        <taxon>Rubrobacteria</taxon>
        <taxon>Rubrobacterales</taxon>
        <taxon>Rubrobacteraceae</taxon>
        <taxon>Rubrobacter</taxon>
    </lineage>
</organism>
<dbReference type="GO" id="GO:0006508">
    <property type="term" value="P:proteolysis"/>
    <property type="evidence" value="ECO:0007669"/>
    <property type="project" value="UniProtKB-KW"/>
</dbReference>
<dbReference type="Proteomes" id="UP000025229">
    <property type="component" value="Chromosome"/>
</dbReference>
<dbReference type="Gene3D" id="6.20.330.10">
    <property type="match status" value="1"/>
</dbReference>
<proteinExistence type="inferred from homology"/>
<dbReference type="Pfam" id="PF01343">
    <property type="entry name" value="Peptidase_S49"/>
    <property type="match status" value="1"/>
</dbReference>
<dbReference type="EMBL" id="CP007514">
    <property type="protein sequence ID" value="AHY47454.1"/>
    <property type="molecule type" value="Genomic_DNA"/>
</dbReference>
<dbReference type="Gene3D" id="3.90.226.10">
    <property type="entry name" value="2-enoyl-CoA Hydratase, Chain A, domain 1"/>
    <property type="match status" value="1"/>
</dbReference>
<dbReference type="STRING" id="42256.RradSPS_2171"/>
<feature type="domain" description="Peptidase S49" evidence="6">
    <location>
        <begin position="143"/>
        <end position="293"/>
    </location>
</feature>
<dbReference type="AlphaFoldDB" id="A0A023X5W4"/>
<reference evidence="7 9" key="1">
    <citation type="submission" date="2014-03" db="EMBL/GenBank/DDBJ databases">
        <title>Complete genome sequence of the Radio-Resistant Rubrobacter radiotolerans RSPS-4.</title>
        <authorList>
            <person name="Egas C.C."/>
            <person name="Barroso C.C."/>
            <person name="Froufe H.J.C."/>
            <person name="Pacheco J.J."/>
            <person name="Albuquerque L.L."/>
            <person name="da Costa M.M.S."/>
        </authorList>
    </citation>
    <scope>NUCLEOTIDE SEQUENCE [LARGE SCALE GENOMIC DNA]</scope>
    <source>
        <strain evidence="7 9">RSPS-4</strain>
    </source>
</reference>
<dbReference type="InterPro" id="IPR004635">
    <property type="entry name" value="Pept_S49_SppA"/>
</dbReference>
<gene>
    <name evidence="8" type="primary">sppA</name>
    <name evidence="7" type="ORF">RradSPS_2171</name>
    <name evidence="8" type="ORF">SIL72_12585</name>
</gene>